<comment type="caution">
    <text evidence="2">The sequence shown here is derived from an EMBL/GenBank/DDBJ whole genome shotgun (WGS) entry which is preliminary data.</text>
</comment>
<evidence type="ECO:0008006" key="4">
    <source>
        <dbReference type="Google" id="ProtNLM"/>
    </source>
</evidence>
<dbReference type="EMBL" id="ASPP01012742">
    <property type="protein sequence ID" value="ETO20309.1"/>
    <property type="molecule type" value="Genomic_DNA"/>
</dbReference>
<gene>
    <name evidence="2" type="ORF">RFI_16910</name>
</gene>
<organism evidence="2 3">
    <name type="scientific">Reticulomyxa filosa</name>
    <dbReference type="NCBI Taxonomy" id="46433"/>
    <lineage>
        <taxon>Eukaryota</taxon>
        <taxon>Sar</taxon>
        <taxon>Rhizaria</taxon>
        <taxon>Retaria</taxon>
        <taxon>Foraminifera</taxon>
        <taxon>Monothalamids</taxon>
        <taxon>Reticulomyxidae</taxon>
        <taxon>Reticulomyxa</taxon>
    </lineage>
</organism>
<reference evidence="2 3" key="1">
    <citation type="journal article" date="2013" name="Curr. Biol.">
        <title>The Genome of the Foraminiferan Reticulomyxa filosa.</title>
        <authorList>
            <person name="Glockner G."/>
            <person name="Hulsmann N."/>
            <person name="Schleicher M."/>
            <person name="Noegel A.A."/>
            <person name="Eichinger L."/>
            <person name="Gallinger C."/>
            <person name="Pawlowski J."/>
            <person name="Sierra R."/>
            <person name="Euteneuer U."/>
            <person name="Pillet L."/>
            <person name="Moustafa A."/>
            <person name="Platzer M."/>
            <person name="Groth M."/>
            <person name="Szafranski K."/>
            <person name="Schliwa M."/>
        </authorList>
    </citation>
    <scope>NUCLEOTIDE SEQUENCE [LARGE SCALE GENOMIC DNA]</scope>
</reference>
<dbReference type="Proteomes" id="UP000023152">
    <property type="component" value="Unassembled WGS sequence"/>
</dbReference>
<dbReference type="SUPFAM" id="SSF56112">
    <property type="entry name" value="Protein kinase-like (PK-like)"/>
    <property type="match status" value="1"/>
</dbReference>
<feature type="compositionally biased region" description="Basic and acidic residues" evidence="1">
    <location>
        <begin position="140"/>
        <end position="164"/>
    </location>
</feature>
<name>X6N3H8_RETFI</name>
<accession>X6N3H8</accession>
<feature type="region of interest" description="Disordered" evidence="1">
    <location>
        <begin position="140"/>
        <end position="176"/>
    </location>
</feature>
<evidence type="ECO:0000313" key="2">
    <source>
        <dbReference type="EMBL" id="ETO20309.1"/>
    </source>
</evidence>
<dbReference type="AlphaFoldDB" id="X6N3H8"/>
<evidence type="ECO:0000313" key="3">
    <source>
        <dbReference type="Proteomes" id="UP000023152"/>
    </source>
</evidence>
<evidence type="ECO:0000256" key="1">
    <source>
        <dbReference type="SAM" id="MobiDB-lite"/>
    </source>
</evidence>
<dbReference type="Gene3D" id="1.10.510.10">
    <property type="entry name" value="Transferase(Phosphotransferase) domain 1"/>
    <property type="match status" value="1"/>
</dbReference>
<proteinExistence type="predicted"/>
<protein>
    <recommendedName>
        <fullName evidence="4">Protein kinase domain-containing protein</fullName>
    </recommendedName>
</protein>
<sequence length="176" mass="20583">MITRGQYRFPRAYWDDVSAEAISCVKGLMSLNPEERLNYHTLSQHPFILKNVGLSELEKEEETLLQEQQQLLEGSCSNLLPQGVRFPYDVHAREKDNFIDMDEDNSNNNSGDGDIFEEAVNVKLTTQTKQRQQEKLLEILKEKEEKKGENEKRKEDRNADKNEHSLYPIRKQVMKI</sequence>
<dbReference type="InterPro" id="IPR011009">
    <property type="entry name" value="Kinase-like_dom_sf"/>
</dbReference>
<keyword evidence="3" id="KW-1185">Reference proteome</keyword>